<sequence length="391" mass="42096">MGEAVETEPRRGSGRAARFALIVTAVLVLLFGVPWWTLIWSGNDWPGAVFVSGTVVFVGAAAAFPGLMFSGHGQHHRDLPARIADTLLGIVWVFFVWSVLGNVLRLVLAVAGVGDPARSRIVTAVVAVVAVVLLVWGNVEAMRVSRVRRIDVVIPRLGAGLDGLRVVLLTDTHYGPINRAKWSRGVVDVVNSLDPDVVAHTGDIADGEVAQRREQAAPLGDVRAGMARVYVTGNHEYFSGAQRWVEHMASLGWEALHNRHVVVERGGSSLVIAGVDDRTAAGSGVPGHHMDHEAALHGADPELPVLLLAHQPQQITGAVAHGVDLQISGHTHGGQIWPFHYLVRIDQPVLQGLSRHGERTQLYTSRGTGFWGPPFRVFAPSEITLLTLRSA</sequence>
<keyword evidence="1" id="KW-0479">Metal-binding</keyword>
<dbReference type="EMBL" id="BOMN01000102">
    <property type="protein sequence ID" value="GIE24088.1"/>
    <property type="molecule type" value="Genomic_DNA"/>
</dbReference>
<proteinExistence type="predicted"/>
<evidence type="ECO:0000313" key="5">
    <source>
        <dbReference type="EMBL" id="GIE24088.1"/>
    </source>
</evidence>
<dbReference type="InterPro" id="IPR004843">
    <property type="entry name" value="Calcineurin-like_PHP"/>
</dbReference>
<dbReference type="Proteomes" id="UP000603200">
    <property type="component" value="Unassembled WGS sequence"/>
</dbReference>
<dbReference type="Pfam" id="PF00149">
    <property type="entry name" value="Metallophos"/>
    <property type="match status" value="1"/>
</dbReference>
<feature type="domain" description="Calcineurin-like phosphoesterase" evidence="4">
    <location>
        <begin position="164"/>
        <end position="333"/>
    </location>
</feature>
<accession>A0ABQ3ZZS1</accession>
<evidence type="ECO:0000256" key="3">
    <source>
        <dbReference type="SAM" id="Phobius"/>
    </source>
</evidence>
<comment type="caution">
    <text evidence="5">The sequence shown here is derived from an EMBL/GenBank/DDBJ whole genome shotgun (WGS) entry which is preliminary data.</text>
</comment>
<keyword evidence="2" id="KW-0378">Hydrolase</keyword>
<dbReference type="Gene3D" id="3.60.21.10">
    <property type="match status" value="1"/>
</dbReference>
<feature type="transmembrane region" description="Helical" evidence="3">
    <location>
        <begin position="19"/>
        <end position="39"/>
    </location>
</feature>
<dbReference type="CDD" id="cd07385">
    <property type="entry name" value="MPP_YkuE_C"/>
    <property type="match status" value="1"/>
</dbReference>
<dbReference type="PANTHER" id="PTHR31302:SF31">
    <property type="entry name" value="PHOSPHODIESTERASE YAEI"/>
    <property type="match status" value="1"/>
</dbReference>
<evidence type="ECO:0000256" key="2">
    <source>
        <dbReference type="ARBA" id="ARBA00022801"/>
    </source>
</evidence>
<feature type="transmembrane region" description="Helical" evidence="3">
    <location>
        <begin position="120"/>
        <end position="139"/>
    </location>
</feature>
<organism evidence="5 6">
    <name type="scientific">Winogradskya humida</name>
    <dbReference type="NCBI Taxonomy" id="113566"/>
    <lineage>
        <taxon>Bacteria</taxon>
        <taxon>Bacillati</taxon>
        <taxon>Actinomycetota</taxon>
        <taxon>Actinomycetes</taxon>
        <taxon>Micromonosporales</taxon>
        <taxon>Micromonosporaceae</taxon>
        <taxon>Winogradskya</taxon>
    </lineage>
</organism>
<keyword evidence="3" id="KW-0472">Membrane</keyword>
<dbReference type="SUPFAM" id="SSF56300">
    <property type="entry name" value="Metallo-dependent phosphatases"/>
    <property type="match status" value="1"/>
</dbReference>
<protein>
    <submittedName>
        <fullName evidence="5">Metallophosphoesterase</fullName>
    </submittedName>
</protein>
<evidence type="ECO:0000313" key="6">
    <source>
        <dbReference type="Proteomes" id="UP000603200"/>
    </source>
</evidence>
<dbReference type="PANTHER" id="PTHR31302">
    <property type="entry name" value="TRANSMEMBRANE PROTEIN WITH METALLOPHOSPHOESTERASE DOMAIN-RELATED"/>
    <property type="match status" value="1"/>
</dbReference>
<reference evidence="5 6" key="1">
    <citation type="submission" date="2021-01" db="EMBL/GenBank/DDBJ databases">
        <title>Whole genome shotgun sequence of Actinoplanes humidus NBRC 14915.</title>
        <authorList>
            <person name="Komaki H."/>
            <person name="Tamura T."/>
        </authorList>
    </citation>
    <scope>NUCLEOTIDE SEQUENCE [LARGE SCALE GENOMIC DNA]</scope>
    <source>
        <strain evidence="5 6">NBRC 14915</strain>
    </source>
</reference>
<evidence type="ECO:0000256" key="1">
    <source>
        <dbReference type="ARBA" id="ARBA00022723"/>
    </source>
</evidence>
<dbReference type="InterPro" id="IPR051158">
    <property type="entry name" value="Metallophosphoesterase_sf"/>
</dbReference>
<keyword evidence="3" id="KW-0812">Transmembrane</keyword>
<dbReference type="InterPro" id="IPR029052">
    <property type="entry name" value="Metallo-depent_PP-like"/>
</dbReference>
<keyword evidence="3" id="KW-1133">Transmembrane helix</keyword>
<gene>
    <name evidence="5" type="ORF">Ahu01nite_071900</name>
</gene>
<name>A0ABQ3ZZS1_9ACTN</name>
<keyword evidence="6" id="KW-1185">Reference proteome</keyword>
<evidence type="ECO:0000259" key="4">
    <source>
        <dbReference type="Pfam" id="PF00149"/>
    </source>
</evidence>
<feature type="transmembrane region" description="Helical" evidence="3">
    <location>
        <begin position="79"/>
        <end position="100"/>
    </location>
</feature>
<feature type="transmembrane region" description="Helical" evidence="3">
    <location>
        <begin position="45"/>
        <end position="67"/>
    </location>
</feature>